<sequence length="221" mass="24201">MHYSCHLFMVQDDPICVNARKDGKTLVTGLWVDHSYDVRMPVDPTSVSHVEAYEGFQWNSWVPTQKRQCTLPPRAPSPSLLQRTTFQSESYTLLSLSLSLSLSLIMLISNANSYGISFTAEPPRFSEDIDCSCSTPFVSTPSRPGHAPSGYLFSAPTSPMHSFIISNHKTKTSSSSSDSEPVFLSSDFGSFEFEFSSRDSPNVSGGGIASMTSADELFLNG</sequence>
<organism evidence="2 3">
    <name type="scientific">Buddleja alternifolia</name>
    <dbReference type="NCBI Taxonomy" id="168488"/>
    <lineage>
        <taxon>Eukaryota</taxon>
        <taxon>Viridiplantae</taxon>
        <taxon>Streptophyta</taxon>
        <taxon>Embryophyta</taxon>
        <taxon>Tracheophyta</taxon>
        <taxon>Spermatophyta</taxon>
        <taxon>Magnoliopsida</taxon>
        <taxon>eudicotyledons</taxon>
        <taxon>Gunneridae</taxon>
        <taxon>Pentapetalae</taxon>
        <taxon>asterids</taxon>
        <taxon>lamiids</taxon>
        <taxon>Lamiales</taxon>
        <taxon>Scrophulariaceae</taxon>
        <taxon>Buddlejeae</taxon>
        <taxon>Buddleja</taxon>
    </lineage>
</organism>
<proteinExistence type="predicted"/>
<evidence type="ECO:0000256" key="1">
    <source>
        <dbReference type="SAM" id="MobiDB-lite"/>
    </source>
</evidence>
<dbReference type="InterPro" id="IPR044254">
    <property type="entry name" value="At4g02110-like"/>
</dbReference>
<dbReference type="PANTHER" id="PTHR47181:SF2">
    <property type="entry name" value="BRCA1 C TERMINUS DOMAIN CONTAINING PROTEIN, EXPRESSED"/>
    <property type="match status" value="1"/>
</dbReference>
<evidence type="ECO:0000313" key="3">
    <source>
        <dbReference type="Proteomes" id="UP000826271"/>
    </source>
</evidence>
<dbReference type="Proteomes" id="UP000826271">
    <property type="component" value="Unassembled WGS sequence"/>
</dbReference>
<protein>
    <submittedName>
        <fullName evidence="2">Uncharacterized protein</fullName>
    </submittedName>
</protein>
<evidence type="ECO:0000313" key="2">
    <source>
        <dbReference type="EMBL" id="KAG8362793.1"/>
    </source>
</evidence>
<name>A0AAV6W0R9_9LAMI</name>
<dbReference type="EMBL" id="WHWC01000299">
    <property type="protein sequence ID" value="KAG8362793.1"/>
    <property type="molecule type" value="Genomic_DNA"/>
</dbReference>
<dbReference type="AlphaFoldDB" id="A0AAV6W0R9"/>
<gene>
    <name evidence="2" type="ORF">BUALT_BualtUnG0036900</name>
</gene>
<keyword evidence="3" id="KW-1185">Reference proteome</keyword>
<feature type="region of interest" description="Disordered" evidence="1">
    <location>
        <begin position="197"/>
        <end position="221"/>
    </location>
</feature>
<accession>A0AAV6W0R9</accession>
<comment type="caution">
    <text evidence="2">The sequence shown here is derived from an EMBL/GenBank/DDBJ whole genome shotgun (WGS) entry which is preliminary data.</text>
</comment>
<reference evidence="2" key="1">
    <citation type="submission" date="2019-10" db="EMBL/GenBank/DDBJ databases">
        <authorList>
            <person name="Zhang R."/>
            <person name="Pan Y."/>
            <person name="Wang J."/>
            <person name="Ma R."/>
            <person name="Yu S."/>
        </authorList>
    </citation>
    <scope>NUCLEOTIDE SEQUENCE</scope>
    <source>
        <strain evidence="2">LA-IB0</strain>
        <tissue evidence="2">Leaf</tissue>
    </source>
</reference>
<dbReference type="PANTHER" id="PTHR47181">
    <property type="entry name" value="BRCA1 C TERMINUS DOMAIN CONTAINING PROTEIN, EXPRESSED"/>
    <property type="match status" value="1"/>
</dbReference>